<dbReference type="PANTHER" id="PTHR11839">
    <property type="entry name" value="UDP/ADP-SUGAR PYROPHOSPHATASE"/>
    <property type="match status" value="1"/>
</dbReference>
<protein>
    <recommendedName>
        <fullName evidence="4">Nudix hydrolase domain-containing protein</fullName>
    </recommendedName>
</protein>
<reference evidence="5 6" key="1">
    <citation type="journal article" date="2019" name="Sci. Rep.">
        <title>Sulfobacillus thermotolerans: new insights into resistance and metabolic capacities of acidophilic chemolithotrophs.</title>
        <authorList>
            <person name="Panyushkina A.E."/>
            <person name="Babenko V.V."/>
            <person name="Nikitina A.S."/>
            <person name="Selezneva O.V."/>
            <person name="Tsaplina I.A."/>
            <person name="Letarova M.A."/>
            <person name="Kostryukova E.S."/>
            <person name="Letarov A.V."/>
        </authorList>
    </citation>
    <scope>NUCLEOTIDE SEQUENCE [LARGE SCALE GENOMIC DNA]</scope>
    <source>
        <strain evidence="5 6">Kr1</strain>
    </source>
</reference>
<dbReference type="InterPro" id="IPR000086">
    <property type="entry name" value="NUDIX_hydrolase_dom"/>
</dbReference>
<dbReference type="SUPFAM" id="SSF55811">
    <property type="entry name" value="Nudix"/>
    <property type="match status" value="1"/>
</dbReference>
<evidence type="ECO:0000256" key="3">
    <source>
        <dbReference type="RuleBase" id="RU003476"/>
    </source>
</evidence>
<keyword evidence="2 3" id="KW-0378">Hydrolase</keyword>
<proteinExistence type="inferred from homology"/>
<dbReference type="Gene3D" id="3.90.79.10">
    <property type="entry name" value="Nucleoside Triphosphate Pyrophosphohydrolase"/>
    <property type="match status" value="1"/>
</dbReference>
<evidence type="ECO:0000313" key="5">
    <source>
        <dbReference type="EMBL" id="AUW95432.1"/>
    </source>
</evidence>
<dbReference type="CDD" id="cd03424">
    <property type="entry name" value="NUDIX_ADPRase_Nudt5_UGPPase_Nudt14"/>
    <property type="match status" value="1"/>
</dbReference>
<dbReference type="Pfam" id="PF00293">
    <property type="entry name" value="NUDIX"/>
    <property type="match status" value="1"/>
</dbReference>
<name>A0ABM6RVB5_9FIRM</name>
<evidence type="ECO:0000256" key="2">
    <source>
        <dbReference type="ARBA" id="ARBA00022801"/>
    </source>
</evidence>
<evidence type="ECO:0000313" key="6">
    <source>
        <dbReference type="Proteomes" id="UP000325292"/>
    </source>
</evidence>
<evidence type="ECO:0000259" key="4">
    <source>
        <dbReference type="PROSITE" id="PS51462"/>
    </source>
</evidence>
<sequence>MPRWVYRGRTLSVRVDPVRVGRLDTTREVVVRVPAVAVIAETQEGTVVVIKQYRWAVQDFLWELPAGKVDPGESALEAAQRELREETGYRAKSWEFVADIYPSPGYTDEKLSLYFATDLSLGAPALEADEEISTELWTRRQVIEFFNRSTPLNGIAYAGLQWWVNRSGR</sequence>
<dbReference type="PRINTS" id="PR00502">
    <property type="entry name" value="NUDIXFAMILY"/>
</dbReference>
<dbReference type="PROSITE" id="PS51462">
    <property type="entry name" value="NUDIX"/>
    <property type="match status" value="1"/>
</dbReference>
<feature type="domain" description="Nudix hydrolase" evidence="4">
    <location>
        <begin position="31"/>
        <end position="165"/>
    </location>
</feature>
<comment type="cofactor">
    <cofactor evidence="1">
        <name>Mg(2+)</name>
        <dbReference type="ChEBI" id="CHEBI:18420"/>
    </cofactor>
</comment>
<accession>A0ABM6RVB5</accession>
<dbReference type="InterPro" id="IPR015797">
    <property type="entry name" value="NUDIX_hydrolase-like_dom_sf"/>
</dbReference>
<dbReference type="Proteomes" id="UP000325292">
    <property type="component" value="Chromosome"/>
</dbReference>
<dbReference type="EMBL" id="CP019454">
    <property type="protein sequence ID" value="AUW95432.1"/>
    <property type="molecule type" value="Genomic_DNA"/>
</dbReference>
<dbReference type="InterPro" id="IPR020084">
    <property type="entry name" value="NUDIX_hydrolase_CS"/>
</dbReference>
<dbReference type="PROSITE" id="PS00893">
    <property type="entry name" value="NUDIX_BOX"/>
    <property type="match status" value="1"/>
</dbReference>
<gene>
    <name evidence="5" type="ORF">BXT84_05930</name>
</gene>
<organism evidence="5 6">
    <name type="scientific">Sulfobacillus thermotolerans</name>
    <dbReference type="NCBI Taxonomy" id="338644"/>
    <lineage>
        <taxon>Bacteria</taxon>
        <taxon>Bacillati</taxon>
        <taxon>Bacillota</taxon>
        <taxon>Clostridia</taxon>
        <taxon>Eubacteriales</taxon>
        <taxon>Clostridiales Family XVII. Incertae Sedis</taxon>
        <taxon>Sulfobacillus</taxon>
    </lineage>
</organism>
<evidence type="ECO:0000256" key="1">
    <source>
        <dbReference type="ARBA" id="ARBA00001946"/>
    </source>
</evidence>
<dbReference type="PANTHER" id="PTHR11839:SF18">
    <property type="entry name" value="NUDIX HYDROLASE DOMAIN-CONTAINING PROTEIN"/>
    <property type="match status" value="1"/>
</dbReference>
<dbReference type="InterPro" id="IPR020476">
    <property type="entry name" value="Nudix_hydrolase"/>
</dbReference>
<keyword evidence="6" id="KW-1185">Reference proteome</keyword>
<comment type="similarity">
    <text evidence="3">Belongs to the Nudix hydrolase family.</text>
</comment>